<keyword evidence="1" id="KW-0175">Coiled coil</keyword>
<feature type="domain" description="Ribbon-helix-helix protein CopG" evidence="3">
    <location>
        <begin position="254"/>
        <end position="291"/>
    </location>
</feature>
<dbReference type="RefSeq" id="WP_277616345.1">
    <property type="nucleotide sequence ID" value="NZ_JARPRP010000005.1"/>
</dbReference>
<dbReference type="Pfam" id="PF01402">
    <property type="entry name" value="RHH_1"/>
    <property type="match status" value="1"/>
</dbReference>
<name>A0AAJ1NLP1_9BACI</name>
<dbReference type="AlphaFoldDB" id="A0AAJ1NLP1"/>
<comment type="caution">
    <text evidence="4">The sequence shown here is derived from an EMBL/GenBank/DDBJ whole genome shotgun (WGS) entry which is preliminary data.</text>
</comment>
<dbReference type="Proteomes" id="UP001216801">
    <property type="component" value="Unassembled WGS sequence"/>
</dbReference>
<reference evidence="4" key="1">
    <citation type="submission" date="2023-03" db="EMBL/GenBank/DDBJ databases">
        <title>Genetic diversity of Bacillus cereus sensu lato isolates from Slovenia.</title>
        <authorList>
            <person name="Abdelli M."/>
        </authorList>
    </citation>
    <scope>NUCLEOTIDE SEQUENCE</scope>
    <source>
        <strain evidence="4">SIBC39</strain>
    </source>
</reference>
<dbReference type="GO" id="GO:0006355">
    <property type="term" value="P:regulation of DNA-templated transcription"/>
    <property type="evidence" value="ECO:0007669"/>
    <property type="project" value="InterPro"/>
</dbReference>
<gene>
    <name evidence="4" type="ORF">P6U19_08470</name>
</gene>
<evidence type="ECO:0000256" key="1">
    <source>
        <dbReference type="SAM" id="Coils"/>
    </source>
</evidence>
<proteinExistence type="predicted"/>
<evidence type="ECO:0000256" key="2">
    <source>
        <dbReference type="SAM" id="MobiDB-lite"/>
    </source>
</evidence>
<dbReference type="CDD" id="cd22231">
    <property type="entry name" value="RHH_NikR_HicB-like"/>
    <property type="match status" value="1"/>
</dbReference>
<feature type="compositionally biased region" description="Polar residues" evidence="2">
    <location>
        <begin position="197"/>
        <end position="209"/>
    </location>
</feature>
<evidence type="ECO:0000313" key="5">
    <source>
        <dbReference type="Proteomes" id="UP001216801"/>
    </source>
</evidence>
<accession>A0AAJ1NLP1</accession>
<dbReference type="EMBL" id="JARPRR010000005">
    <property type="protein sequence ID" value="MDG0952623.1"/>
    <property type="molecule type" value="Genomic_DNA"/>
</dbReference>
<feature type="region of interest" description="Disordered" evidence="2">
    <location>
        <begin position="197"/>
        <end position="248"/>
    </location>
</feature>
<evidence type="ECO:0000259" key="3">
    <source>
        <dbReference type="Pfam" id="PF01402"/>
    </source>
</evidence>
<protein>
    <submittedName>
        <fullName evidence="4">Ribbon-helix-helix domain-containing protein</fullName>
    </submittedName>
</protein>
<feature type="coiled-coil region" evidence="1">
    <location>
        <begin position="67"/>
        <end position="101"/>
    </location>
</feature>
<evidence type="ECO:0000313" key="4">
    <source>
        <dbReference type="EMBL" id="MDG0952623.1"/>
    </source>
</evidence>
<sequence>MNNLEKMKKEELKTLFIEQLNEIQSLMDWSNEEGVPGIFGTLIVDSKYLHDRNLSDPNEYMHKHYKKDNYLSEVKVYQELLDELKELKKEYENSNLNQINDVPVLEKMTKEELKSLFINHLEKMGDLVKWSNENGAEVLFGDLILESSYIKNLFLGNPYNDMHKHMEKKHYLNEIQGYEELINKLQDLKDKYEKGHLNQSKDSNLNQTNRENEKGNLDQKTEDNALKKDKSNQIQSKRGGKREGAGRKGFGVTKKVSVTLPSEVWREIEELCEKGNLNQSKVLRELIQKGLLNDRD</sequence>
<dbReference type="InterPro" id="IPR002145">
    <property type="entry name" value="CopG"/>
</dbReference>
<organism evidence="4 5">
    <name type="scientific">Bacillus paranthracis</name>
    <dbReference type="NCBI Taxonomy" id="2026186"/>
    <lineage>
        <taxon>Bacteria</taxon>
        <taxon>Bacillati</taxon>
        <taxon>Bacillota</taxon>
        <taxon>Bacilli</taxon>
        <taxon>Bacillales</taxon>
        <taxon>Bacillaceae</taxon>
        <taxon>Bacillus</taxon>
        <taxon>Bacillus cereus group</taxon>
    </lineage>
</organism>
<feature type="compositionally biased region" description="Basic and acidic residues" evidence="2">
    <location>
        <begin position="210"/>
        <end position="231"/>
    </location>
</feature>